<organism evidence="1">
    <name type="scientific">Medicago truncatula</name>
    <name type="common">Barrel medic</name>
    <name type="synonym">Medicago tribuloides</name>
    <dbReference type="NCBI Taxonomy" id="3880"/>
    <lineage>
        <taxon>Eukaryota</taxon>
        <taxon>Viridiplantae</taxon>
        <taxon>Streptophyta</taxon>
        <taxon>Embryophyta</taxon>
        <taxon>Tracheophyta</taxon>
        <taxon>Spermatophyta</taxon>
        <taxon>Magnoliopsida</taxon>
        <taxon>eudicotyledons</taxon>
        <taxon>Gunneridae</taxon>
        <taxon>Pentapetalae</taxon>
        <taxon>rosids</taxon>
        <taxon>fabids</taxon>
        <taxon>Fabales</taxon>
        <taxon>Fabaceae</taxon>
        <taxon>Papilionoideae</taxon>
        <taxon>50 kb inversion clade</taxon>
        <taxon>NPAAA clade</taxon>
        <taxon>Hologalegina</taxon>
        <taxon>IRL clade</taxon>
        <taxon>Trifolieae</taxon>
        <taxon>Medicago</taxon>
    </lineage>
</organism>
<sequence>MSKRNESPRSEITCVHVETQIAIALFFDFINNGVNVLNISTKDSLLIEFSDPENEGSVGLGLVEPGNGGTEKMIVDGLIRGEGENDVVLVGIGSDEVV</sequence>
<dbReference type="Gramene" id="rna44426">
    <property type="protein sequence ID" value="RHN49580.1"/>
    <property type="gene ID" value="gene44426"/>
</dbReference>
<reference evidence="1" key="1">
    <citation type="journal article" date="2018" name="Nat. Plants">
        <title>Whole-genome landscape of Medicago truncatula symbiotic genes.</title>
        <authorList>
            <person name="Pecrix Y."/>
            <person name="Gamas P."/>
            <person name="Carrere S."/>
        </authorList>
    </citation>
    <scope>NUCLEOTIDE SEQUENCE</scope>
    <source>
        <tissue evidence="1">Leaves</tissue>
    </source>
</reference>
<protein>
    <submittedName>
        <fullName evidence="1">Uncharacterized protein</fullName>
    </submittedName>
</protein>
<comment type="caution">
    <text evidence="1">The sequence shown here is derived from an EMBL/GenBank/DDBJ whole genome shotgun (WGS) entry which is preliminary data.</text>
</comment>
<proteinExistence type="predicted"/>
<dbReference type="AlphaFoldDB" id="A0A396H8I0"/>
<accession>A0A396H8I0</accession>
<dbReference type="Proteomes" id="UP000265566">
    <property type="component" value="Chromosome 7"/>
</dbReference>
<dbReference type="EMBL" id="PSQE01000007">
    <property type="protein sequence ID" value="RHN49580.1"/>
    <property type="molecule type" value="Genomic_DNA"/>
</dbReference>
<name>A0A396H8I0_MEDTR</name>
<evidence type="ECO:0000313" key="1">
    <source>
        <dbReference type="EMBL" id="RHN49580.1"/>
    </source>
</evidence>
<gene>
    <name evidence="1" type="ORF">MtrunA17_Chr7g0276041</name>
</gene>